<reference evidence="1" key="1">
    <citation type="journal article" date="2014" name="Int. J. Syst. Evol. Microbiol.">
        <title>Complete genome sequence of Corynebacterium casei LMG S-19264T (=DSM 44701T), isolated from a smear-ripened cheese.</title>
        <authorList>
            <consortium name="US DOE Joint Genome Institute (JGI-PGF)"/>
            <person name="Walter F."/>
            <person name="Albersmeier A."/>
            <person name="Kalinowski J."/>
            <person name="Ruckert C."/>
        </authorList>
    </citation>
    <scope>NUCLEOTIDE SEQUENCE</scope>
    <source>
        <strain evidence="1">CGMCC 1.15367</strain>
    </source>
</reference>
<name>A0A916ZRI3_9HYPH</name>
<sequence>MLLLCSVCDEISVAETDPAGLGIKFRCETCGEFSISDISALAIHRFKPEMRRNFLRIASHRAGPDGVPHISHID</sequence>
<evidence type="ECO:0000313" key="1">
    <source>
        <dbReference type="EMBL" id="GGE09186.1"/>
    </source>
</evidence>
<dbReference type="EMBL" id="BMIQ01000004">
    <property type="protein sequence ID" value="GGE09186.1"/>
    <property type="molecule type" value="Genomic_DNA"/>
</dbReference>
<proteinExistence type="predicted"/>
<protein>
    <submittedName>
        <fullName evidence="1">Uncharacterized protein</fullName>
    </submittedName>
</protein>
<evidence type="ECO:0000313" key="2">
    <source>
        <dbReference type="Proteomes" id="UP000644699"/>
    </source>
</evidence>
<dbReference type="Proteomes" id="UP000644699">
    <property type="component" value="Unassembled WGS sequence"/>
</dbReference>
<dbReference type="RefSeq" id="WP_188909892.1">
    <property type="nucleotide sequence ID" value="NZ_BMIQ01000004.1"/>
</dbReference>
<keyword evidence="2" id="KW-1185">Reference proteome</keyword>
<reference evidence="1" key="2">
    <citation type="submission" date="2020-09" db="EMBL/GenBank/DDBJ databases">
        <authorList>
            <person name="Sun Q."/>
            <person name="Zhou Y."/>
        </authorList>
    </citation>
    <scope>NUCLEOTIDE SEQUENCE</scope>
    <source>
        <strain evidence="1">CGMCC 1.15367</strain>
    </source>
</reference>
<gene>
    <name evidence="1" type="ORF">GCM10011390_30350</name>
</gene>
<dbReference type="AlphaFoldDB" id="A0A916ZRI3"/>
<accession>A0A916ZRI3</accession>
<comment type="caution">
    <text evidence="1">The sequence shown here is derived from an EMBL/GenBank/DDBJ whole genome shotgun (WGS) entry which is preliminary data.</text>
</comment>
<organism evidence="1 2">
    <name type="scientific">Aureimonas endophytica</name>
    <dbReference type="NCBI Taxonomy" id="2027858"/>
    <lineage>
        <taxon>Bacteria</taxon>
        <taxon>Pseudomonadati</taxon>
        <taxon>Pseudomonadota</taxon>
        <taxon>Alphaproteobacteria</taxon>
        <taxon>Hyphomicrobiales</taxon>
        <taxon>Aurantimonadaceae</taxon>
        <taxon>Aureimonas</taxon>
    </lineage>
</organism>